<organism evidence="2 3">
    <name type="scientific">Siminovitchia thermophila</name>
    <dbReference type="NCBI Taxonomy" id="1245522"/>
    <lineage>
        <taxon>Bacteria</taxon>
        <taxon>Bacillati</taxon>
        <taxon>Bacillota</taxon>
        <taxon>Bacilli</taxon>
        <taxon>Bacillales</taxon>
        <taxon>Bacillaceae</taxon>
        <taxon>Siminovitchia</taxon>
    </lineage>
</organism>
<keyword evidence="1" id="KW-0812">Transmembrane</keyword>
<keyword evidence="1" id="KW-0472">Membrane</keyword>
<evidence type="ECO:0000313" key="2">
    <source>
        <dbReference type="EMBL" id="MBM7716545.1"/>
    </source>
</evidence>
<evidence type="ECO:0000313" key="3">
    <source>
        <dbReference type="Proteomes" id="UP000823485"/>
    </source>
</evidence>
<sequence length="75" mass="9046">MKWIIGFYGIQILLFIAIIIISWLIWDKRFKRKHGREVPKGFIPTNEVNIDPTTKKKLIVYYNPDTGERFYKEED</sequence>
<protein>
    <submittedName>
        <fullName evidence="2">Uncharacterized protein</fullName>
    </submittedName>
</protein>
<name>A0ABS2RA89_9BACI</name>
<keyword evidence="3" id="KW-1185">Reference proteome</keyword>
<proteinExistence type="predicted"/>
<gene>
    <name evidence="2" type="ORF">JOC94_003565</name>
</gene>
<dbReference type="RefSeq" id="WP_077110493.1">
    <property type="nucleotide sequence ID" value="NZ_JAFBFH010000028.1"/>
</dbReference>
<feature type="transmembrane region" description="Helical" evidence="1">
    <location>
        <begin position="6"/>
        <end position="26"/>
    </location>
</feature>
<keyword evidence="1" id="KW-1133">Transmembrane helix</keyword>
<comment type="caution">
    <text evidence="2">The sequence shown here is derived from an EMBL/GenBank/DDBJ whole genome shotgun (WGS) entry which is preliminary data.</text>
</comment>
<accession>A0ABS2RA89</accession>
<reference evidence="2 3" key="1">
    <citation type="submission" date="2021-01" db="EMBL/GenBank/DDBJ databases">
        <title>Genomic Encyclopedia of Type Strains, Phase IV (KMG-IV): sequencing the most valuable type-strain genomes for metagenomic binning, comparative biology and taxonomic classification.</title>
        <authorList>
            <person name="Goeker M."/>
        </authorList>
    </citation>
    <scope>NUCLEOTIDE SEQUENCE [LARGE SCALE GENOMIC DNA]</scope>
    <source>
        <strain evidence="2 3">DSM 105453</strain>
    </source>
</reference>
<evidence type="ECO:0000256" key="1">
    <source>
        <dbReference type="SAM" id="Phobius"/>
    </source>
</evidence>
<dbReference type="EMBL" id="JAFBFH010000028">
    <property type="protein sequence ID" value="MBM7716545.1"/>
    <property type="molecule type" value="Genomic_DNA"/>
</dbReference>
<dbReference type="Proteomes" id="UP000823485">
    <property type="component" value="Unassembled WGS sequence"/>
</dbReference>